<evidence type="ECO:0000256" key="3">
    <source>
        <dbReference type="ARBA" id="ARBA00022705"/>
    </source>
</evidence>
<evidence type="ECO:0000313" key="9">
    <source>
        <dbReference type="Proteomes" id="UP001248581"/>
    </source>
</evidence>
<evidence type="ECO:0000256" key="5">
    <source>
        <dbReference type="ARBA" id="ARBA00022759"/>
    </source>
</evidence>
<comment type="function">
    <text evidence="1">Possible endonuclease which induces a single-strand cut and initiates DNA replication.</text>
</comment>
<dbReference type="InterPro" id="IPR008766">
    <property type="entry name" value="Replication_gene_A-like"/>
</dbReference>
<evidence type="ECO:0000256" key="1">
    <source>
        <dbReference type="ARBA" id="ARBA00003293"/>
    </source>
</evidence>
<reference evidence="9" key="1">
    <citation type="submission" date="2023-09" db="EMBL/GenBank/DDBJ databases">
        <authorList>
            <person name="Li S."/>
            <person name="Li X."/>
            <person name="Zhang C."/>
            <person name="Zhao Z."/>
        </authorList>
    </citation>
    <scope>NUCLEOTIDE SEQUENCE [LARGE SCALE GENOMIC DNA]</scope>
    <source>
        <strain evidence="9">SQ345</strain>
    </source>
</reference>
<keyword evidence="9" id="KW-1185">Reference proteome</keyword>
<name>A0ABY9TIX4_9GAMM</name>
<evidence type="ECO:0000259" key="7">
    <source>
        <dbReference type="Pfam" id="PF05840"/>
    </source>
</evidence>
<gene>
    <name evidence="8" type="ORF">RI845_16805</name>
</gene>
<evidence type="ECO:0000256" key="6">
    <source>
        <dbReference type="ARBA" id="ARBA00022801"/>
    </source>
</evidence>
<evidence type="ECO:0000256" key="4">
    <source>
        <dbReference type="ARBA" id="ARBA00022722"/>
    </source>
</evidence>
<accession>A0ABY9TIX4</accession>
<keyword evidence="6" id="KW-0378">Hydrolase</keyword>
<organism evidence="8 9">
    <name type="scientific">Thalassotalea nanhaiensis</name>
    <dbReference type="NCBI Taxonomy" id="3065648"/>
    <lineage>
        <taxon>Bacteria</taxon>
        <taxon>Pseudomonadati</taxon>
        <taxon>Pseudomonadota</taxon>
        <taxon>Gammaproteobacteria</taxon>
        <taxon>Alteromonadales</taxon>
        <taxon>Colwelliaceae</taxon>
        <taxon>Thalassotalea</taxon>
    </lineage>
</organism>
<dbReference type="Pfam" id="PF05840">
    <property type="entry name" value="Phage_GPA"/>
    <property type="match status" value="1"/>
</dbReference>
<keyword evidence="4" id="KW-0540">Nuclease</keyword>
<feature type="domain" description="Replication gene A protein-like" evidence="7">
    <location>
        <begin position="203"/>
        <end position="448"/>
    </location>
</feature>
<protein>
    <submittedName>
        <fullName evidence="8">Replication endonuclease</fullName>
    </submittedName>
</protein>
<keyword evidence="3" id="KW-0235">DNA replication</keyword>
<proteinExistence type="inferred from homology"/>
<keyword evidence="5 8" id="KW-0255">Endonuclease</keyword>
<evidence type="ECO:0000256" key="2">
    <source>
        <dbReference type="ARBA" id="ARBA00009260"/>
    </source>
</evidence>
<dbReference type="RefSeq" id="WP_348387330.1">
    <property type="nucleotide sequence ID" value="NZ_CP134146.1"/>
</dbReference>
<evidence type="ECO:0000313" key="8">
    <source>
        <dbReference type="EMBL" id="WNC68173.1"/>
    </source>
</evidence>
<dbReference type="GO" id="GO:0004519">
    <property type="term" value="F:endonuclease activity"/>
    <property type="evidence" value="ECO:0007669"/>
    <property type="project" value="UniProtKB-KW"/>
</dbReference>
<dbReference type="EMBL" id="CP134146">
    <property type="protein sequence ID" value="WNC68173.1"/>
    <property type="molecule type" value="Genomic_DNA"/>
</dbReference>
<sequence>MISQDSEINHELNKRAPVFRDYDFLTAEWHKCPADRADVEFIFHHLSKLPDQLKRLVLNNALKIESRRDRNLYILNTTKRIVDFLPAKLRYSLTVDDEEIRKIAEESADRCRRLATLHNVKFRYSASMPQSVKGFDNSVTKGTNPLRSNHINRNPVNVTGSNSPLTEISVTDTSETYRVLTEYIETFRIDPIAVTSHGVTELGAIKRMCNKNWWIRRLRKIFNQAYEQAAIELILVNKYKQIYASDLTVTKRKQQLFRNEQIMSSMLVINDIGQQYSLKDLSDLNVSNPQVRKAELMVRMRGFEELSQEHGHKGIFITITCPSKYHATYAKSGQRNVKYENLTPYQGNQYLCSVWSRIRAEWNRQEIKPYGFRVAEPQHDGTPHWHILLFVEEKHITTVKNVVSHYGLQEDGDEKGALENRCDFKLIDPKKGSATGYIAKYVSKNIDGKGLDVGVYGEDPITAAQRVDAWSSCWCIRQFQQIGGASVSVWRELRRLKQSMGKDTLIEKARQAADESKWNDYINVMGGVFVKRKDQPLTLAYELASNIETGECKLGYYDGNFIKNIKGILYKGQMIITRFFSWRMEKTGTDFSNLEFCK</sequence>
<comment type="similarity">
    <text evidence="2">Belongs to the phage GPA family.</text>
</comment>
<dbReference type="Proteomes" id="UP001248581">
    <property type="component" value="Chromosome"/>
</dbReference>